<organism evidence="2 3">
    <name type="scientific">Deinandra increscens subsp. villosa</name>
    <dbReference type="NCBI Taxonomy" id="3103831"/>
    <lineage>
        <taxon>Eukaryota</taxon>
        <taxon>Viridiplantae</taxon>
        <taxon>Streptophyta</taxon>
        <taxon>Embryophyta</taxon>
        <taxon>Tracheophyta</taxon>
        <taxon>Spermatophyta</taxon>
        <taxon>Magnoliopsida</taxon>
        <taxon>eudicotyledons</taxon>
        <taxon>Gunneridae</taxon>
        <taxon>Pentapetalae</taxon>
        <taxon>asterids</taxon>
        <taxon>campanulids</taxon>
        <taxon>Asterales</taxon>
        <taxon>Asteraceae</taxon>
        <taxon>Asteroideae</taxon>
        <taxon>Heliantheae alliance</taxon>
        <taxon>Madieae</taxon>
        <taxon>Madiinae</taxon>
        <taxon>Deinandra</taxon>
    </lineage>
</organism>
<dbReference type="EMBL" id="JBCNJP010004449">
    <property type="protein sequence ID" value="KAK9049870.1"/>
    <property type="molecule type" value="Genomic_DNA"/>
</dbReference>
<proteinExistence type="predicted"/>
<dbReference type="PANTHER" id="PTHR33325">
    <property type="entry name" value="ZINC FINGER, CCHC-TYPE-RELATED"/>
    <property type="match status" value="1"/>
</dbReference>
<feature type="compositionally biased region" description="Basic residues" evidence="1">
    <location>
        <begin position="251"/>
        <end position="263"/>
    </location>
</feature>
<feature type="compositionally biased region" description="Basic and acidic residues" evidence="1">
    <location>
        <begin position="207"/>
        <end position="218"/>
    </location>
</feature>
<evidence type="ECO:0000313" key="3">
    <source>
        <dbReference type="Proteomes" id="UP001408789"/>
    </source>
</evidence>
<accession>A0AAP0C5D4</accession>
<gene>
    <name evidence="2" type="ORF">SSX86_031163</name>
</gene>
<dbReference type="PANTHER" id="PTHR33325:SF12">
    <property type="entry name" value="ZINC FINGER, CCHC-TYPE-RELATED"/>
    <property type="match status" value="1"/>
</dbReference>
<evidence type="ECO:0008006" key="4">
    <source>
        <dbReference type="Google" id="ProtNLM"/>
    </source>
</evidence>
<sequence length="355" mass="41156">MSNIAKLEFPALECTGENYMTWTANAKRHLKSKGVLDTINEGNTCEEKDKATADVFLHKHIDNMLQIEYSNCDDPHTLWNDLKNRFDHQKEVLLPAARNEWNNLRLQDFKRVNEYTSALFRITSTLQFCGHPVTEADMLEKTFSTFHASNIVLQQHYRLQNFKKYSELNVSLIVAEKNSELILKNHQARPTGSLTIPEVHVVNKNDIKPSERRWERNHGQGRGRGRGRGHFNRNHSHNHNHSFKGNNNYRGRGRGRGRGHGHNQRNNTYHAPQMGNFNEQNKLKNEASTSQNRGDSCHRCGMMNHWSKACRTPEHLCRLYQTSLKGKEKEVNHVGTFENLDIELNNSDFLNDYEA</sequence>
<dbReference type="Proteomes" id="UP001408789">
    <property type="component" value="Unassembled WGS sequence"/>
</dbReference>
<reference evidence="2 3" key="1">
    <citation type="submission" date="2024-04" db="EMBL/GenBank/DDBJ databases">
        <title>The reference genome of an endangered Asteraceae, Deinandra increscens subsp. villosa, native to the Central Coast of California.</title>
        <authorList>
            <person name="Guilliams M."/>
            <person name="Hasenstab-Lehman K."/>
            <person name="Meyer R."/>
            <person name="Mcevoy S."/>
        </authorList>
    </citation>
    <scope>NUCLEOTIDE SEQUENCE [LARGE SCALE GENOMIC DNA]</scope>
    <source>
        <tissue evidence="2">Leaf</tissue>
    </source>
</reference>
<name>A0AAP0C5D4_9ASTR</name>
<evidence type="ECO:0000256" key="1">
    <source>
        <dbReference type="SAM" id="MobiDB-lite"/>
    </source>
</evidence>
<dbReference type="AlphaFoldDB" id="A0AAP0C5D4"/>
<keyword evidence="3" id="KW-1185">Reference proteome</keyword>
<feature type="region of interest" description="Disordered" evidence="1">
    <location>
        <begin position="207"/>
        <end position="277"/>
    </location>
</feature>
<feature type="compositionally biased region" description="Basic residues" evidence="1">
    <location>
        <begin position="219"/>
        <end position="242"/>
    </location>
</feature>
<evidence type="ECO:0000313" key="2">
    <source>
        <dbReference type="EMBL" id="KAK9049870.1"/>
    </source>
</evidence>
<protein>
    <recommendedName>
        <fullName evidence="4">CCHC-type domain-containing protein</fullName>
    </recommendedName>
</protein>
<comment type="caution">
    <text evidence="2">The sequence shown here is derived from an EMBL/GenBank/DDBJ whole genome shotgun (WGS) entry which is preliminary data.</text>
</comment>